<name>A0ACD5W7J4_AVESA</name>
<reference evidence="1" key="2">
    <citation type="submission" date="2025-09" db="UniProtKB">
        <authorList>
            <consortium name="EnsemblPlants"/>
        </authorList>
    </citation>
    <scope>IDENTIFICATION</scope>
</reference>
<keyword evidence="2" id="KW-1185">Reference proteome</keyword>
<organism evidence="1 2">
    <name type="scientific">Avena sativa</name>
    <name type="common">Oat</name>
    <dbReference type="NCBI Taxonomy" id="4498"/>
    <lineage>
        <taxon>Eukaryota</taxon>
        <taxon>Viridiplantae</taxon>
        <taxon>Streptophyta</taxon>
        <taxon>Embryophyta</taxon>
        <taxon>Tracheophyta</taxon>
        <taxon>Spermatophyta</taxon>
        <taxon>Magnoliopsida</taxon>
        <taxon>Liliopsida</taxon>
        <taxon>Poales</taxon>
        <taxon>Poaceae</taxon>
        <taxon>BOP clade</taxon>
        <taxon>Pooideae</taxon>
        <taxon>Poodae</taxon>
        <taxon>Poeae</taxon>
        <taxon>Poeae Chloroplast Group 1 (Aveneae type)</taxon>
        <taxon>Aveninae</taxon>
        <taxon>Avena</taxon>
    </lineage>
</organism>
<sequence length="443" mass="47811">MDAHQQQQLRIVICPWLAMGHLLPCLDLADRLASRGHRVSFVSTPRNISRLPPLRPTVAPLVEFVALPLPRVEGLPEGAESTNDISSSRDMLELHWMASDGLAVPFSEFLDAACAGANKPDWVIVDTFPYWAVTAGAEHKVPCAGLLLCSASMGAAPGPRVHGNEDSRGKNMMFTRGASGLSLTERVSMTLQGCQLVASRSCLELEPESVSASLTNGVAGKPFVTLGLLPPSPRGEDDGDGVVRRWLDAQPPKSVVYIALGSEAQLRAEQVHEMALGLELAAGTRFLWALRKPVDDEVDDADVLPPGFEERTRGRGLVATGWVSQLSVLAHDAVAAFLTHCGWGSTIEGLMYGRPLIMLPIIADQWPNAALMEGKQVGVQVARHGDDGSFDREALAAAICAVMVDQDGIFTANAKKLQMIVADREYHERCIDGFIQQLRSCIQ</sequence>
<evidence type="ECO:0000313" key="1">
    <source>
        <dbReference type="EnsemblPlants" id="AVESA.00010b.r2.4AG0585370.1.CDS.1"/>
    </source>
</evidence>
<accession>A0ACD5W7J4</accession>
<proteinExistence type="predicted"/>
<reference evidence="1" key="1">
    <citation type="submission" date="2021-05" db="EMBL/GenBank/DDBJ databases">
        <authorList>
            <person name="Scholz U."/>
            <person name="Mascher M."/>
            <person name="Fiebig A."/>
        </authorList>
    </citation>
    <scope>NUCLEOTIDE SEQUENCE [LARGE SCALE GENOMIC DNA]</scope>
</reference>
<protein>
    <submittedName>
        <fullName evidence="1">Uncharacterized protein</fullName>
    </submittedName>
</protein>
<dbReference type="Proteomes" id="UP001732700">
    <property type="component" value="Chromosome 4A"/>
</dbReference>
<dbReference type="EnsemblPlants" id="AVESA.00010b.r2.4AG0585370.1">
    <property type="protein sequence ID" value="AVESA.00010b.r2.4AG0585370.1.CDS.1"/>
    <property type="gene ID" value="AVESA.00010b.r2.4AG0585370"/>
</dbReference>
<evidence type="ECO:0000313" key="2">
    <source>
        <dbReference type="Proteomes" id="UP001732700"/>
    </source>
</evidence>